<organism evidence="1 2">
    <name type="scientific">Sinosporangium album</name>
    <dbReference type="NCBI Taxonomy" id="504805"/>
    <lineage>
        <taxon>Bacteria</taxon>
        <taxon>Bacillati</taxon>
        <taxon>Actinomycetota</taxon>
        <taxon>Actinomycetes</taxon>
        <taxon>Streptosporangiales</taxon>
        <taxon>Streptosporangiaceae</taxon>
        <taxon>Sinosporangium</taxon>
    </lineage>
</organism>
<dbReference type="RefSeq" id="WP_093172099.1">
    <property type="nucleotide sequence ID" value="NZ_FNCN01000020.1"/>
</dbReference>
<accession>A0A1G8EA56</accession>
<dbReference type="EMBL" id="FNCN01000020">
    <property type="protein sequence ID" value="SDH66630.1"/>
    <property type="molecule type" value="Genomic_DNA"/>
</dbReference>
<sequence length="111" mass="12367">MATTPSGRLPDELAARGYRNIVDSHHTELSRALGRAERTLRELREQVERGSFGSAAHMARLLQRYSAELSGYATSLHTLEEVAVPGARLRKGADQATTAKRQFLRRVVLRP</sequence>
<proteinExistence type="predicted"/>
<keyword evidence="2" id="KW-1185">Reference proteome</keyword>
<reference evidence="1 2" key="1">
    <citation type="submission" date="2016-10" db="EMBL/GenBank/DDBJ databases">
        <authorList>
            <person name="de Groot N.N."/>
        </authorList>
    </citation>
    <scope>NUCLEOTIDE SEQUENCE [LARGE SCALE GENOMIC DNA]</scope>
    <source>
        <strain evidence="1 2">CPCC 201354</strain>
    </source>
</reference>
<evidence type="ECO:0000313" key="2">
    <source>
        <dbReference type="Proteomes" id="UP000198923"/>
    </source>
</evidence>
<dbReference type="STRING" id="504805.SAMN05421505_1202"/>
<dbReference type="Proteomes" id="UP000198923">
    <property type="component" value="Unassembled WGS sequence"/>
</dbReference>
<dbReference type="AlphaFoldDB" id="A0A1G8EA56"/>
<name>A0A1G8EA56_9ACTN</name>
<gene>
    <name evidence="1" type="ORF">SAMN05421505_1202</name>
</gene>
<protein>
    <submittedName>
        <fullName evidence="1">Uncharacterized protein</fullName>
    </submittedName>
</protein>
<evidence type="ECO:0000313" key="1">
    <source>
        <dbReference type="EMBL" id="SDH66630.1"/>
    </source>
</evidence>